<dbReference type="EMBL" id="MUNK01000013">
    <property type="protein sequence ID" value="OTA38154.1"/>
    <property type="molecule type" value="Genomic_DNA"/>
</dbReference>
<reference evidence="2 3" key="1">
    <citation type="submission" date="2017-01" db="EMBL/GenBank/DDBJ databases">
        <title>The recent genome duplication of the halophilic yeast Hortaea werneckii: insights from long-read sequencing.</title>
        <authorList>
            <person name="Sinha S."/>
            <person name="Flibotte S."/>
            <person name="Neira M."/>
            <person name="Lenassi M."/>
            <person name="Gostincar C."/>
            <person name="Stajich J.E."/>
            <person name="Nislow C.E."/>
        </authorList>
    </citation>
    <scope>NUCLEOTIDE SEQUENCE [LARGE SCALE GENOMIC DNA]</scope>
    <source>
        <strain evidence="2 3">EXF-2000</strain>
    </source>
</reference>
<evidence type="ECO:0008006" key="4">
    <source>
        <dbReference type="Google" id="ProtNLM"/>
    </source>
</evidence>
<evidence type="ECO:0000256" key="1">
    <source>
        <dbReference type="SAM" id="MobiDB-lite"/>
    </source>
</evidence>
<dbReference type="OrthoDB" id="191601at2759"/>
<keyword evidence="3" id="KW-1185">Reference proteome</keyword>
<accession>A0A1Z5TQ84</accession>
<gene>
    <name evidence="2" type="ORF">BTJ68_01975</name>
</gene>
<dbReference type="InterPro" id="IPR008551">
    <property type="entry name" value="TANGO2"/>
</dbReference>
<dbReference type="AlphaFoldDB" id="A0A1Z5TQ84"/>
<dbReference type="GO" id="GO:0005794">
    <property type="term" value="C:Golgi apparatus"/>
    <property type="evidence" value="ECO:0007669"/>
    <property type="project" value="TreeGrafter"/>
</dbReference>
<dbReference type="PANTHER" id="PTHR17985:SF8">
    <property type="entry name" value="TRANSPORT AND GOLGI ORGANIZATION PROTEIN 2 HOMOLOG"/>
    <property type="match status" value="1"/>
</dbReference>
<protein>
    <recommendedName>
        <fullName evidence="4">Transport and Golgi organization protein 2</fullName>
    </recommendedName>
</protein>
<feature type="compositionally biased region" description="Polar residues" evidence="1">
    <location>
        <begin position="261"/>
        <end position="277"/>
    </location>
</feature>
<dbReference type="PANTHER" id="PTHR17985">
    <property type="entry name" value="SER/THR-RICH PROTEIN T10 IN DGCR REGION"/>
    <property type="match status" value="1"/>
</dbReference>
<dbReference type="VEuPathDB" id="FungiDB:BTJ68_01975"/>
<organism evidence="2 3">
    <name type="scientific">Hortaea werneckii EXF-2000</name>
    <dbReference type="NCBI Taxonomy" id="1157616"/>
    <lineage>
        <taxon>Eukaryota</taxon>
        <taxon>Fungi</taxon>
        <taxon>Dikarya</taxon>
        <taxon>Ascomycota</taxon>
        <taxon>Pezizomycotina</taxon>
        <taxon>Dothideomycetes</taxon>
        <taxon>Dothideomycetidae</taxon>
        <taxon>Mycosphaerellales</taxon>
        <taxon>Teratosphaeriaceae</taxon>
        <taxon>Hortaea</taxon>
    </lineage>
</organism>
<name>A0A1Z5TQ84_HORWE</name>
<feature type="region of interest" description="Disordered" evidence="1">
    <location>
        <begin position="256"/>
        <end position="277"/>
    </location>
</feature>
<evidence type="ECO:0000313" key="2">
    <source>
        <dbReference type="EMBL" id="OTA38154.1"/>
    </source>
</evidence>
<dbReference type="GO" id="GO:0007030">
    <property type="term" value="P:Golgi organization"/>
    <property type="evidence" value="ECO:0007669"/>
    <property type="project" value="TreeGrafter"/>
</dbReference>
<proteinExistence type="predicted"/>
<comment type="caution">
    <text evidence="2">The sequence shown here is derived from an EMBL/GenBank/DDBJ whole genome shotgun (WGS) entry which is preliminary data.</text>
</comment>
<dbReference type="Pfam" id="PF05742">
    <property type="entry name" value="TANGO2"/>
    <property type="match status" value="1"/>
</dbReference>
<dbReference type="InParanoid" id="A0A1Z5TQ84"/>
<dbReference type="FunCoup" id="A0A1Z5TQ84">
    <property type="interactions" value="641"/>
</dbReference>
<evidence type="ECO:0000313" key="3">
    <source>
        <dbReference type="Proteomes" id="UP000194280"/>
    </source>
</evidence>
<dbReference type="GO" id="GO:0009306">
    <property type="term" value="P:protein secretion"/>
    <property type="evidence" value="ECO:0007669"/>
    <property type="project" value="TreeGrafter"/>
</dbReference>
<dbReference type="Proteomes" id="UP000194280">
    <property type="component" value="Unassembled WGS sequence"/>
</dbReference>
<sequence>MCITLLSTAHPDYPFILINNRDEFLSRPTAPAAWWDGPNNSHVLGGRDLQREERGTWLGITRQGRLANLTNFREEGVEVSKEKSRGGLTSAYLTPPPGQEWSEEGFAKHLINEVGLHDVGGFTLLYGILRAPTSPHGAMPGFSVLSNRTSSTASMPHIATRAGEIHGLSNSHFGDLTWPKIIHGEQLLKQSIRANVDRRDDQDHFIEALFDILSIDTLPRPKEGEDFHTYTRQLRNSILIPPVGGKIIDSSAAKNLPAAAPNSTQAPRGNDGSIDTNAYGTQQQSVILVNKEGHVTFVERTLYTQGGQPQRGNEGERRIEFDIEGWDN</sequence>